<evidence type="ECO:0000256" key="1">
    <source>
        <dbReference type="SAM" id="MobiDB-lite"/>
    </source>
</evidence>
<protein>
    <submittedName>
        <fullName evidence="2">Uncharacterized protein</fullName>
    </submittedName>
</protein>
<accession>A0A9N9Q3N9</accession>
<organism evidence="2 3">
    <name type="scientific">Hymenoscyphus albidus</name>
    <dbReference type="NCBI Taxonomy" id="595503"/>
    <lineage>
        <taxon>Eukaryota</taxon>
        <taxon>Fungi</taxon>
        <taxon>Dikarya</taxon>
        <taxon>Ascomycota</taxon>
        <taxon>Pezizomycotina</taxon>
        <taxon>Leotiomycetes</taxon>
        <taxon>Helotiales</taxon>
        <taxon>Helotiaceae</taxon>
        <taxon>Hymenoscyphus</taxon>
    </lineage>
</organism>
<reference evidence="2" key="1">
    <citation type="submission" date="2021-07" db="EMBL/GenBank/DDBJ databases">
        <authorList>
            <person name="Durling M."/>
        </authorList>
    </citation>
    <scope>NUCLEOTIDE SEQUENCE</scope>
</reference>
<keyword evidence="3" id="KW-1185">Reference proteome</keyword>
<feature type="region of interest" description="Disordered" evidence="1">
    <location>
        <begin position="1"/>
        <end position="241"/>
    </location>
</feature>
<feature type="compositionally biased region" description="Polar residues" evidence="1">
    <location>
        <begin position="152"/>
        <end position="171"/>
    </location>
</feature>
<sequence length="380" mass="41552">MPEPATRQSRPARKVRAPAPDIIDLESSSPSRHKSSTMHTPSVPANDGAGHEQDDDDTLPLMSSRPRNNRRHVIDSDSNEERQHDDQQPSKRARTDMQEAREATLGGTSTPVDGPVSASSPPVPSHNIQEKWNNDGHEATFTTPTGGLPPKATSTSRTNNKITKQTPSTINPFKPKIATPTPRPSQRLSAPHSRGQPRTVSGAGLQSTYTPLNSGTSQRHSSPLVENPVSPSPPQHYSTFRRSSVDNLAHNNQSLHAGLAHDRLTLHGSPEGLGFMASQNEIPRSSQFGTPHRSPLEHPQFSRPSSALGGVVQSMRHAVSPPPVPEFDRPSASSDQLRIVLQQQGTEIKSLIQQVRKLQYEMKLQKVHVEYLVGQLPRRG</sequence>
<feature type="compositionally biased region" description="Polar residues" evidence="1">
    <location>
        <begin position="196"/>
        <end position="221"/>
    </location>
</feature>
<feature type="compositionally biased region" description="Basic and acidic residues" evidence="1">
    <location>
        <begin position="128"/>
        <end position="138"/>
    </location>
</feature>
<proteinExistence type="predicted"/>
<feature type="region of interest" description="Disordered" evidence="1">
    <location>
        <begin position="283"/>
        <end position="334"/>
    </location>
</feature>
<gene>
    <name evidence="2" type="ORF">HYALB_00001734</name>
</gene>
<dbReference type="AlphaFoldDB" id="A0A9N9Q3N9"/>
<name>A0A9N9Q3N9_9HELO</name>
<feature type="compositionally biased region" description="Basic and acidic residues" evidence="1">
    <location>
        <begin position="72"/>
        <end position="102"/>
    </location>
</feature>
<evidence type="ECO:0000313" key="2">
    <source>
        <dbReference type="EMBL" id="CAG8972331.1"/>
    </source>
</evidence>
<dbReference type="Proteomes" id="UP000701801">
    <property type="component" value="Unassembled WGS sequence"/>
</dbReference>
<dbReference type="EMBL" id="CAJVRM010000041">
    <property type="protein sequence ID" value="CAG8972331.1"/>
    <property type="molecule type" value="Genomic_DNA"/>
</dbReference>
<evidence type="ECO:0000313" key="3">
    <source>
        <dbReference type="Proteomes" id="UP000701801"/>
    </source>
</evidence>
<comment type="caution">
    <text evidence="2">The sequence shown here is derived from an EMBL/GenBank/DDBJ whole genome shotgun (WGS) entry which is preliminary data.</text>
</comment>